<evidence type="ECO:0000256" key="9">
    <source>
        <dbReference type="ARBA" id="ARBA00023136"/>
    </source>
</evidence>
<evidence type="ECO:0000256" key="11">
    <source>
        <dbReference type="ARBA" id="ARBA00023170"/>
    </source>
</evidence>
<comment type="function">
    <text evidence="1">Receptor for interleukin-2. The receptor is involved in the regulation of immune tolerance by controlling regulatory T cells (TREGs) activity. TREGs suppress the activation and expansion of autoreactive T-cells.</text>
</comment>
<evidence type="ECO:0000256" key="6">
    <source>
        <dbReference type="ARBA" id="ARBA00022737"/>
    </source>
</evidence>
<dbReference type="Gene3D" id="2.10.70.10">
    <property type="entry name" value="Complement Module, domain 1"/>
    <property type="match status" value="1"/>
</dbReference>
<evidence type="ECO:0000256" key="3">
    <source>
        <dbReference type="ARBA" id="ARBA00013445"/>
    </source>
</evidence>
<dbReference type="EMBL" id="WEIV01003920">
    <property type="protein sequence ID" value="NWI50201.1"/>
    <property type="molecule type" value="Genomic_DNA"/>
</dbReference>
<feature type="disulfide bond" evidence="14">
    <location>
        <begin position="104"/>
        <end position="147"/>
    </location>
</feature>
<dbReference type="GO" id="GO:0004911">
    <property type="term" value="F:interleukin-2 receptor activity"/>
    <property type="evidence" value="ECO:0007669"/>
    <property type="project" value="InterPro"/>
</dbReference>
<evidence type="ECO:0000256" key="4">
    <source>
        <dbReference type="ARBA" id="ARBA00022692"/>
    </source>
</evidence>
<evidence type="ECO:0000256" key="14">
    <source>
        <dbReference type="PROSITE-ProRule" id="PRU00302"/>
    </source>
</evidence>
<dbReference type="GO" id="GO:0006954">
    <property type="term" value="P:inflammatory response"/>
    <property type="evidence" value="ECO:0007669"/>
    <property type="project" value="TreeGrafter"/>
</dbReference>
<dbReference type="InterPro" id="IPR035976">
    <property type="entry name" value="Sushi/SCR/CCP_sf"/>
</dbReference>
<dbReference type="InterPro" id="IPR000436">
    <property type="entry name" value="Sushi_SCR_CCP_dom"/>
</dbReference>
<proteinExistence type="predicted"/>
<dbReference type="CDD" id="cd00033">
    <property type="entry name" value="CCP"/>
    <property type="match status" value="1"/>
</dbReference>
<keyword evidence="5" id="KW-0732">Signal</keyword>
<dbReference type="Proteomes" id="UP000642973">
    <property type="component" value="Unassembled WGS sequence"/>
</dbReference>
<gene>
    <name evidence="16" type="primary">Il2ra</name>
    <name evidence="16" type="ORF">CALVIR_R07851</name>
</gene>
<feature type="non-terminal residue" evidence="16">
    <location>
        <position position="1"/>
    </location>
</feature>
<comment type="caution">
    <text evidence="16">The sequence shown here is derived from an EMBL/GenBank/DDBJ whole genome shotgun (WGS) entry which is preliminary data.</text>
</comment>
<feature type="non-terminal residue" evidence="16">
    <location>
        <position position="167"/>
    </location>
</feature>
<comment type="caution">
    <text evidence="14">Lacks conserved residue(s) required for the propagation of feature annotation.</text>
</comment>
<evidence type="ECO:0000313" key="16">
    <source>
        <dbReference type="EMBL" id="NWI50201.1"/>
    </source>
</evidence>
<keyword evidence="11" id="KW-0675">Receptor</keyword>
<accession>A0A851C0F6</accession>
<keyword evidence="9" id="KW-0472">Membrane</keyword>
<evidence type="ECO:0000256" key="12">
    <source>
        <dbReference type="ARBA" id="ARBA00023180"/>
    </source>
</evidence>
<comment type="subunit">
    <text evidence="13">Non-covalent dimer of an alpha and a beta subunit. IL2R exists in 3 different forms: a high affinity dimer, an intermediate affinity monomer (beta subunit), and a low affinity monomer (alpha subunit). The high and intermediate affinity forms also associate with a gamma subunit.</text>
</comment>
<feature type="domain" description="Sushi" evidence="15">
    <location>
        <begin position="1"/>
        <end position="61"/>
    </location>
</feature>
<dbReference type="Pfam" id="PF00084">
    <property type="entry name" value="Sushi"/>
    <property type="match status" value="2"/>
</dbReference>
<evidence type="ECO:0000259" key="15">
    <source>
        <dbReference type="PROSITE" id="PS50923"/>
    </source>
</evidence>
<protein>
    <recommendedName>
        <fullName evidence="3">Interleukin-2 receptor subunit alpha</fullName>
    </recommendedName>
</protein>
<sequence>CPSPPSTKFADVTAKAYAPETKLYYICDSGYDRRSGKSLRIQCKSDQHGASWVYNKIECIDEKIFLSTAPTMELEFTQKPEIKTMSPAPQKQENLSEFSPKGFCGPPKTFPHASLSMDRYYYVGQVLHFKCQSGYDKRSPTFGNSTCTNVNGTIIWTPLDMRCTNDS</sequence>
<dbReference type="GO" id="GO:0019976">
    <property type="term" value="F:interleukin-2 binding"/>
    <property type="evidence" value="ECO:0007669"/>
    <property type="project" value="InterPro"/>
</dbReference>
<keyword evidence="7" id="KW-0391">Immunity</keyword>
<dbReference type="GO" id="GO:0002376">
    <property type="term" value="P:immune system process"/>
    <property type="evidence" value="ECO:0007669"/>
    <property type="project" value="UniProtKB-KW"/>
</dbReference>
<keyword evidence="14" id="KW-0768">Sushi</keyword>
<dbReference type="PROSITE" id="PS50923">
    <property type="entry name" value="SUSHI"/>
    <property type="match status" value="2"/>
</dbReference>
<dbReference type="SMART" id="SM00032">
    <property type="entry name" value="CCP"/>
    <property type="match status" value="2"/>
</dbReference>
<keyword evidence="10 14" id="KW-1015">Disulfide bond</keyword>
<keyword evidence="12" id="KW-0325">Glycoprotein</keyword>
<name>A0A851C0F6_CALVR</name>
<dbReference type="PANTHER" id="PTHR10573">
    <property type="entry name" value="INTERLEUKIN-2 RECEPTOR ALPHA CHAIN"/>
    <property type="match status" value="1"/>
</dbReference>
<evidence type="ECO:0000256" key="10">
    <source>
        <dbReference type="ARBA" id="ARBA00023157"/>
    </source>
</evidence>
<evidence type="ECO:0000256" key="2">
    <source>
        <dbReference type="ARBA" id="ARBA00004479"/>
    </source>
</evidence>
<reference evidence="16" key="1">
    <citation type="submission" date="2019-10" db="EMBL/GenBank/DDBJ databases">
        <title>Bird 10,000 Genomes (B10K) Project - Family phase.</title>
        <authorList>
            <person name="Zhang G."/>
        </authorList>
    </citation>
    <scope>NUCLEOTIDE SEQUENCE</scope>
    <source>
        <strain evidence="16">B10K-DU-002-55</strain>
        <tissue evidence="16">Muscle</tissue>
    </source>
</reference>
<evidence type="ECO:0000256" key="7">
    <source>
        <dbReference type="ARBA" id="ARBA00022859"/>
    </source>
</evidence>
<dbReference type="AlphaFoldDB" id="A0A851C0F6"/>
<dbReference type="PANTHER" id="PTHR10573:SF0">
    <property type="entry name" value="INTERLEUKIN-2 RECEPTOR SUBUNIT ALPHA"/>
    <property type="match status" value="1"/>
</dbReference>
<evidence type="ECO:0000256" key="5">
    <source>
        <dbReference type="ARBA" id="ARBA00022729"/>
    </source>
</evidence>
<evidence type="ECO:0000256" key="1">
    <source>
        <dbReference type="ARBA" id="ARBA00002381"/>
    </source>
</evidence>
<dbReference type="Gene3D" id="2.20.28.230">
    <property type="match status" value="1"/>
</dbReference>
<evidence type="ECO:0000313" key="17">
    <source>
        <dbReference type="Proteomes" id="UP000642973"/>
    </source>
</evidence>
<keyword evidence="4" id="KW-0812">Transmembrane</keyword>
<feature type="domain" description="Sushi" evidence="15">
    <location>
        <begin position="102"/>
        <end position="165"/>
    </location>
</feature>
<keyword evidence="6" id="KW-0677">Repeat</keyword>
<dbReference type="GO" id="GO:0016020">
    <property type="term" value="C:membrane"/>
    <property type="evidence" value="ECO:0007669"/>
    <property type="project" value="UniProtKB-SubCell"/>
</dbReference>
<dbReference type="InterPro" id="IPR015486">
    <property type="entry name" value="IL-2_rcpt_alpha"/>
</dbReference>
<comment type="subcellular location">
    <subcellularLocation>
        <location evidence="2">Membrane</location>
        <topology evidence="2">Single-pass type I membrane protein</topology>
    </subcellularLocation>
</comment>
<organism evidence="16 17">
    <name type="scientific">Calyptomena viridis</name>
    <name type="common">Lesser green broadbill</name>
    <dbReference type="NCBI Taxonomy" id="135972"/>
    <lineage>
        <taxon>Eukaryota</taxon>
        <taxon>Metazoa</taxon>
        <taxon>Chordata</taxon>
        <taxon>Craniata</taxon>
        <taxon>Vertebrata</taxon>
        <taxon>Euteleostomi</taxon>
        <taxon>Archelosauria</taxon>
        <taxon>Archosauria</taxon>
        <taxon>Dinosauria</taxon>
        <taxon>Saurischia</taxon>
        <taxon>Theropoda</taxon>
        <taxon>Coelurosauria</taxon>
        <taxon>Aves</taxon>
        <taxon>Neognathae</taxon>
        <taxon>Neoaves</taxon>
        <taxon>Telluraves</taxon>
        <taxon>Australaves</taxon>
        <taxon>Passeriformes</taxon>
        <taxon>Eurylaimidae</taxon>
        <taxon>Calyptomena</taxon>
    </lineage>
</organism>
<keyword evidence="17" id="KW-1185">Reference proteome</keyword>
<dbReference type="SUPFAM" id="SSF57535">
    <property type="entry name" value="Complement control module/SCR domain"/>
    <property type="match status" value="2"/>
</dbReference>
<evidence type="ECO:0000256" key="13">
    <source>
        <dbReference type="ARBA" id="ARBA00025938"/>
    </source>
</evidence>
<keyword evidence="8" id="KW-1133">Transmembrane helix</keyword>
<evidence type="ECO:0000256" key="8">
    <source>
        <dbReference type="ARBA" id="ARBA00022989"/>
    </source>
</evidence>